<evidence type="ECO:0000313" key="1">
    <source>
        <dbReference type="EMBL" id="KAG5587475.1"/>
    </source>
</evidence>
<sequence>MKSEEEVKWRLDPRVRYMLELIAVWELYNPRWFSGFTGYTTKMSVHVEETLPSPLPPLPPREFL</sequence>
<dbReference type="EMBL" id="JACXVP010000009">
    <property type="protein sequence ID" value="KAG5587475.1"/>
    <property type="molecule type" value="Genomic_DNA"/>
</dbReference>
<reference evidence="1 2" key="1">
    <citation type="submission" date="2020-09" db="EMBL/GenBank/DDBJ databases">
        <title>De no assembly of potato wild relative species, Solanum commersonii.</title>
        <authorList>
            <person name="Cho K."/>
        </authorList>
    </citation>
    <scope>NUCLEOTIDE SEQUENCE [LARGE SCALE GENOMIC DNA]</scope>
    <source>
        <strain evidence="1">LZ3.2</strain>
        <tissue evidence="1">Leaf</tissue>
    </source>
</reference>
<evidence type="ECO:0000313" key="2">
    <source>
        <dbReference type="Proteomes" id="UP000824120"/>
    </source>
</evidence>
<comment type="caution">
    <text evidence="1">The sequence shown here is derived from an EMBL/GenBank/DDBJ whole genome shotgun (WGS) entry which is preliminary data.</text>
</comment>
<dbReference type="AlphaFoldDB" id="A0A9J5XGJ1"/>
<protein>
    <submittedName>
        <fullName evidence="1">Uncharacterized protein</fullName>
    </submittedName>
</protein>
<proteinExistence type="predicted"/>
<organism evidence="1 2">
    <name type="scientific">Solanum commersonii</name>
    <name type="common">Commerson's wild potato</name>
    <name type="synonym">Commerson's nightshade</name>
    <dbReference type="NCBI Taxonomy" id="4109"/>
    <lineage>
        <taxon>Eukaryota</taxon>
        <taxon>Viridiplantae</taxon>
        <taxon>Streptophyta</taxon>
        <taxon>Embryophyta</taxon>
        <taxon>Tracheophyta</taxon>
        <taxon>Spermatophyta</taxon>
        <taxon>Magnoliopsida</taxon>
        <taxon>eudicotyledons</taxon>
        <taxon>Gunneridae</taxon>
        <taxon>Pentapetalae</taxon>
        <taxon>asterids</taxon>
        <taxon>lamiids</taxon>
        <taxon>Solanales</taxon>
        <taxon>Solanaceae</taxon>
        <taxon>Solanoideae</taxon>
        <taxon>Solaneae</taxon>
        <taxon>Solanum</taxon>
    </lineage>
</organism>
<dbReference type="Proteomes" id="UP000824120">
    <property type="component" value="Chromosome 9"/>
</dbReference>
<gene>
    <name evidence="1" type="ORF">H5410_047909</name>
</gene>
<keyword evidence="2" id="KW-1185">Reference proteome</keyword>
<accession>A0A9J5XGJ1</accession>
<name>A0A9J5XGJ1_SOLCO</name>